<dbReference type="GO" id="GO:0006535">
    <property type="term" value="P:cysteine biosynthetic process from serine"/>
    <property type="evidence" value="ECO:0007669"/>
    <property type="project" value="UniProtKB-UniRule"/>
</dbReference>
<dbReference type="InterPro" id="IPR036052">
    <property type="entry name" value="TrpB-like_PALP_sf"/>
</dbReference>
<dbReference type="InterPro" id="IPR050214">
    <property type="entry name" value="Cys_Synth/Cystath_Beta-Synth"/>
</dbReference>
<dbReference type="PANTHER" id="PTHR10314">
    <property type="entry name" value="CYSTATHIONINE BETA-SYNTHASE"/>
    <property type="match status" value="1"/>
</dbReference>
<accession>A0ABD3NGY3</accession>
<comment type="cofactor">
    <cofactor evidence="1 10 12">
        <name>pyridoxal 5'-phosphate</name>
        <dbReference type="ChEBI" id="CHEBI:597326"/>
    </cofactor>
</comment>
<dbReference type="Proteomes" id="UP001530400">
    <property type="component" value="Unassembled WGS sequence"/>
</dbReference>
<dbReference type="EMBL" id="JALLPJ020001216">
    <property type="protein sequence ID" value="KAL3773886.1"/>
    <property type="molecule type" value="Genomic_DNA"/>
</dbReference>
<evidence type="ECO:0000313" key="16">
    <source>
        <dbReference type="Proteomes" id="UP001530400"/>
    </source>
</evidence>
<dbReference type="InterPro" id="IPR005856">
    <property type="entry name" value="Cys_synth"/>
</dbReference>
<comment type="similarity">
    <text evidence="3 12">Belongs to the cysteine synthase/cystathionine beta-synthase family.</text>
</comment>
<dbReference type="InterPro" id="IPR001926">
    <property type="entry name" value="TrpB-like_PALP"/>
</dbReference>
<dbReference type="GO" id="GO:0005737">
    <property type="term" value="C:cytoplasm"/>
    <property type="evidence" value="ECO:0007669"/>
    <property type="project" value="UniProtKB-ARBA"/>
</dbReference>
<organism evidence="15 16">
    <name type="scientific">Cyclotella atomus</name>
    <dbReference type="NCBI Taxonomy" id="382360"/>
    <lineage>
        <taxon>Eukaryota</taxon>
        <taxon>Sar</taxon>
        <taxon>Stramenopiles</taxon>
        <taxon>Ochrophyta</taxon>
        <taxon>Bacillariophyta</taxon>
        <taxon>Coscinodiscophyceae</taxon>
        <taxon>Thalassiosirophycidae</taxon>
        <taxon>Stephanodiscales</taxon>
        <taxon>Stephanodiscaceae</taxon>
        <taxon>Cyclotella</taxon>
    </lineage>
</organism>
<dbReference type="Gene3D" id="3.40.50.1100">
    <property type="match status" value="2"/>
</dbReference>
<comment type="pathway">
    <text evidence="2">Amino-acid biosynthesis; L-cysteine biosynthesis; L-cysteine from L-serine: step 2/2.</text>
</comment>
<dbReference type="FunFam" id="3.40.50.1100:FF:000067">
    <property type="entry name" value="Cysteine synthase"/>
    <property type="match status" value="1"/>
</dbReference>
<evidence type="ECO:0000256" key="5">
    <source>
        <dbReference type="ARBA" id="ARBA00022605"/>
    </source>
</evidence>
<keyword evidence="16" id="KW-1185">Reference proteome</keyword>
<comment type="caution">
    <text evidence="15">The sequence shown here is derived from an EMBL/GenBank/DDBJ whole genome shotgun (WGS) entry which is preliminary data.</text>
</comment>
<feature type="binding site" evidence="10">
    <location>
        <begin position="416"/>
        <end position="420"/>
    </location>
    <ligand>
        <name>pyridoxal 5'-phosphate</name>
        <dbReference type="ChEBI" id="CHEBI:597326"/>
    </ligand>
</feature>
<feature type="domain" description="Tryptophan synthase beta chain-like PALP" evidence="14">
    <location>
        <begin position="243"/>
        <end position="531"/>
    </location>
</feature>
<dbReference type="FunFam" id="3.40.50.1100:FF:000002">
    <property type="entry name" value="Cysteine synthase"/>
    <property type="match status" value="1"/>
</dbReference>
<keyword evidence="6 12" id="KW-0808">Transferase</keyword>
<feature type="modified residue" description="N6-(pyridoxal phosphate)lysine" evidence="11">
    <location>
        <position position="280"/>
    </location>
</feature>
<dbReference type="InterPro" id="IPR001216">
    <property type="entry name" value="P-phosphate_BS"/>
</dbReference>
<sequence>MKASSTNGRTTYAIILCHILIQGAYCFAPAKNDLYVSRLSSCTDTVKHTRQCNKYTVLSAAAGEDENGVEEVSLRGLGDDHEAVGENMSKSVAAWLDAEWMPQEIHIKMGISVKSTYIQCRNNGIDDVAEIMTQTTDNLFANWSEYNADAFVNAWDIGNYVADYLIAKSGSETCGCSTKIVEVSRSPITMKFILVASAFASLFQASHSFAPSASHVVSPSTSTADSSSALFSTPRPKIANNILELIGRTPLVKISKVAGPACGAEIVAKLESSNPANSVKDRIALSMINEAEARGDISPGKSTLVEPTSGNTGIGLAMVAASKGYKLILTMPESMSMERRVLLKAFGADVKLTPAAKGMGGAIAKAEEIVSTLGGDGFLLQQFNNPDNPKVHRETTGPEIWEDTDGKVDILLGGVGTGGTITGCGQYLKPRNPNLQIIAVEPTESAVLSGGKPGPHKIQGIGAGFIPGNADTSLIDEVVQVSGEDAMAMARRLATEEGIFCGISSGAAITAAIEVGSRPENAGKRIVVIIPSFGERYLSTALFQNLWDEASKMTPE</sequence>
<dbReference type="CDD" id="cd01561">
    <property type="entry name" value="CBS_like"/>
    <property type="match status" value="1"/>
</dbReference>
<dbReference type="PROSITE" id="PS00901">
    <property type="entry name" value="CYS_SYNTHASE"/>
    <property type="match status" value="1"/>
</dbReference>
<evidence type="ECO:0000256" key="8">
    <source>
        <dbReference type="ARBA" id="ARBA00023192"/>
    </source>
</evidence>
<reference evidence="15 16" key="1">
    <citation type="submission" date="2024-10" db="EMBL/GenBank/DDBJ databases">
        <title>Updated reference genomes for cyclostephanoid diatoms.</title>
        <authorList>
            <person name="Roberts W.R."/>
            <person name="Alverson A.J."/>
        </authorList>
    </citation>
    <scope>NUCLEOTIDE SEQUENCE [LARGE SCALE GENOMIC DNA]</scope>
    <source>
        <strain evidence="15 16">AJA010-31</strain>
    </source>
</reference>
<evidence type="ECO:0000256" key="13">
    <source>
        <dbReference type="SAM" id="SignalP"/>
    </source>
</evidence>
<keyword evidence="8 12" id="KW-0198">Cysteine biosynthesis</keyword>
<protein>
    <recommendedName>
        <fullName evidence="4 12">Cysteine synthase</fullName>
        <ecNumber evidence="4 12">2.5.1.47</ecNumber>
    </recommendedName>
</protein>
<dbReference type="InterPro" id="IPR005859">
    <property type="entry name" value="CysK"/>
</dbReference>
<evidence type="ECO:0000256" key="1">
    <source>
        <dbReference type="ARBA" id="ARBA00001933"/>
    </source>
</evidence>
<proteinExistence type="inferred from homology"/>
<dbReference type="GO" id="GO:0004124">
    <property type="term" value="F:cysteine synthase activity"/>
    <property type="evidence" value="ECO:0007669"/>
    <property type="project" value="UniProtKB-UniRule"/>
</dbReference>
<keyword evidence="7 10" id="KW-0663">Pyridoxal phosphate</keyword>
<dbReference type="EC" id="2.5.1.47" evidence="4 12"/>
<gene>
    <name evidence="15" type="ORF">ACHAWO_007206</name>
</gene>
<evidence type="ECO:0000256" key="6">
    <source>
        <dbReference type="ARBA" id="ARBA00022679"/>
    </source>
</evidence>
<evidence type="ECO:0000259" key="14">
    <source>
        <dbReference type="Pfam" id="PF00291"/>
    </source>
</evidence>
<feature type="chain" id="PRO_5044812668" description="Cysteine synthase" evidence="13">
    <location>
        <begin position="27"/>
        <end position="556"/>
    </location>
</feature>
<feature type="binding site" evidence="10">
    <location>
        <position position="504"/>
    </location>
    <ligand>
        <name>pyridoxal 5'-phosphate</name>
        <dbReference type="ChEBI" id="CHEBI:597326"/>
    </ligand>
</feature>
<evidence type="ECO:0000256" key="3">
    <source>
        <dbReference type="ARBA" id="ARBA00007103"/>
    </source>
</evidence>
<comment type="catalytic activity">
    <reaction evidence="9 12">
        <text>O-acetyl-L-serine + hydrogen sulfide = L-cysteine + acetate</text>
        <dbReference type="Rhea" id="RHEA:14829"/>
        <dbReference type="ChEBI" id="CHEBI:29919"/>
        <dbReference type="ChEBI" id="CHEBI:30089"/>
        <dbReference type="ChEBI" id="CHEBI:35235"/>
        <dbReference type="ChEBI" id="CHEBI:58340"/>
        <dbReference type="EC" id="2.5.1.47"/>
    </reaction>
</comment>
<evidence type="ECO:0000256" key="2">
    <source>
        <dbReference type="ARBA" id="ARBA00004962"/>
    </source>
</evidence>
<evidence type="ECO:0000256" key="7">
    <source>
        <dbReference type="ARBA" id="ARBA00022898"/>
    </source>
</evidence>
<name>A0ABD3NGY3_9STRA</name>
<dbReference type="SUPFAM" id="SSF53686">
    <property type="entry name" value="Tryptophan synthase beta subunit-like PLP-dependent enzymes"/>
    <property type="match status" value="1"/>
</dbReference>
<dbReference type="NCBIfam" id="TIGR01139">
    <property type="entry name" value="cysK"/>
    <property type="match status" value="1"/>
</dbReference>
<keyword evidence="13" id="KW-0732">Signal</keyword>
<evidence type="ECO:0000256" key="10">
    <source>
        <dbReference type="PIRSR" id="PIRSR605856-50"/>
    </source>
</evidence>
<evidence type="ECO:0000256" key="9">
    <source>
        <dbReference type="ARBA" id="ARBA00047931"/>
    </source>
</evidence>
<evidence type="ECO:0000256" key="12">
    <source>
        <dbReference type="RuleBase" id="RU003985"/>
    </source>
</evidence>
<evidence type="ECO:0000256" key="4">
    <source>
        <dbReference type="ARBA" id="ARBA00012681"/>
    </source>
</evidence>
<dbReference type="NCBIfam" id="TIGR01136">
    <property type="entry name" value="cysKM"/>
    <property type="match status" value="1"/>
</dbReference>
<dbReference type="Pfam" id="PF00291">
    <property type="entry name" value="PALP"/>
    <property type="match status" value="1"/>
</dbReference>
<keyword evidence="5 12" id="KW-0028">Amino-acid biosynthesis</keyword>
<feature type="signal peptide" evidence="13">
    <location>
        <begin position="1"/>
        <end position="26"/>
    </location>
</feature>
<dbReference type="AlphaFoldDB" id="A0ABD3NGY3"/>
<evidence type="ECO:0000256" key="11">
    <source>
        <dbReference type="PIRSR" id="PIRSR605856-51"/>
    </source>
</evidence>
<evidence type="ECO:0000313" key="15">
    <source>
        <dbReference type="EMBL" id="KAL3773886.1"/>
    </source>
</evidence>
<feature type="binding site" evidence="10">
    <location>
        <position position="311"/>
    </location>
    <ligand>
        <name>pyridoxal 5'-phosphate</name>
        <dbReference type="ChEBI" id="CHEBI:597326"/>
    </ligand>
</feature>